<dbReference type="PRINTS" id="PR01438">
    <property type="entry name" value="UNVRSLSTRESS"/>
</dbReference>
<evidence type="ECO:0000313" key="2">
    <source>
        <dbReference type="EMBL" id="CAD8306040.1"/>
    </source>
</evidence>
<dbReference type="Gene3D" id="3.40.50.620">
    <property type="entry name" value="HUPs"/>
    <property type="match status" value="1"/>
</dbReference>
<dbReference type="EMBL" id="HBEC01039585">
    <property type="protein sequence ID" value="CAD8306045.1"/>
    <property type="molecule type" value="Transcribed_RNA"/>
</dbReference>
<organism evidence="4">
    <name type="scientific">Chlamydomonas euryale</name>
    <dbReference type="NCBI Taxonomy" id="1486919"/>
    <lineage>
        <taxon>Eukaryota</taxon>
        <taxon>Viridiplantae</taxon>
        <taxon>Chlorophyta</taxon>
        <taxon>core chlorophytes</taxon>
        <taxon>Chlorophyceae</taxon>
        <taxon>CS clade</taxon>
        <taxon>Chlamydomonadales</taxon>
        <taxon>Chlamydomonadaceae</taxon>
        <taxon>Chlamydomonas</taxon>
    </lineage>
</organism>
<proteinExistence type="predicted"/>
<reference evidence="4" key="1">
    <citation type="submission" date="2021-01" db="EMBL/GenBank/DDBJ databases">
        <authorList>
            <person name="Corre E."/>
            <person name="Pelletier E."/>
            <person name="Niang G."/>
            <person name="Scheremetjew M."/>
            <person name="Finn R."/>
            <person name="Kale V."/>
            <person name="Holt S."/>
            <person name="Cochrane G."/>
            <person name="Meng A."/>
            <person name="Brown T."/>
            <person name="Cohen L."/>
        </authorList>
    </citation>
    <scope>NUCLEOTIDE SEQUENCE</scope>
    <source>
        <strain evidence="4">CCMP219</strain>
    </source>
</reference>
<dbReference type="InterPro" id="IPR014729">
    <property type="entry name" value="Rossmann-like_a/b/a_fold"/>
</dbReference>
<dbReference type="AlphaFoldDB" id="A0A6U2IZX9"/>
<evidence type="ECO:0000313" key="4">
    <source>
        <dbReference type="EMBL" id="CAD8306092.1"/>
    </source>
</evidence>
<dbReference type="SUPFAM" id="SSF52402">
    <property type="entry name" value="Adenine nucleotide alpha hydrolases-like"/>
    <property type="match status" value="1"/>
</dbReference>
<name>A0A6U2IZX9_9CHLO</name>
<sequence>MSNTARSLLVPVDESKASRYVFKWVLDNILRDGDKVHLLHVVKPGRYVLLSSGLMVDEFVEDETVSNENLEHSKQYLTEEFATQLEELKVPYQIEIVKFATDTDSIGSIICKRAAQLNAGIVVMAKHNKGCIKEFLIGSCTNYCTHHCKAPVMVLHAE</sequence>
<accession>A0A6U2IZX9</accession>
<gene>
    <name evidence="2" type="ORF">CEUR00632_LOCUS18390</name>
    <name evidence="3" type="ORF">CEUR00632_LOCUS18393</name>
    <name evidence="4" type="ORF">CEUR00632_LOCUS18419</name>
    <name evidence="5" type="ORF">CEUR00632_LOCUS18420</name>
</gene>
<feature type="domain" description="UspA" evidence="1">
    <location>
        <begin position="6"/>
        <end position="156"/>
    </location>
</feature>
<evidence type="ECO:0000259" key="1">
    <source>
        <dbReference type="Pfam" id="PF00582"/>
    </source>
</evidence>
<dbReference type="InterPro" id="IPR006015">
    <property type="entry name" value="Universal_stress_UspA"/>
</dbReference>
<protein>
    <recommendedName>
        <fullName evidence="1">UspA domain-containing protein</fullName>
    </recommendedName>
</protein>
<dbReference type="Pfam" id="PF00582">
    <property type="entry name" value="Usp"/>
    <property type="match status" value="1"/>
</dbReference>
<evidence type="ECO:0000313" key="5">
    <source>
        <dbReference type="EMBL" id="CAD8306094.1"/>
    </source>
</evidence>
<dbReference type="EMBL" id="HBEC01039613">
    <property type="protein sequence ID" value="CAD8306092.1"/>
    <property type="molecule type" value="Transcribed_RNA"/>
</dbReference>
<dbReference type="PANTHER" id="PTHR31964">
    <property type="entry name" value="ADENINE NUCLEOTIDE ALPHA HYDROLASES-LIKE SUPERFAMILY PROTEIN"/>
    <property type="match status" value="1"/>
</dbReference>
<dbReference type="CDD" id="cd23659">
    <property type="entry name" value="USP_At3g01520-like"/>
    <property type="match status" value="1"/>
</dbReference>
<evidence type="ECO:0000313" key="3">
    <source>
        <dbReference type="EMBL" id="CAD8306045.1"/>
    </source>
</evidence>
<dbReference type="InterPro" id="IPR006016">
    <property type="entry name" value="UspA"/>
</dbReference>
<dbReference type="EMBL" id="HBEC01039582">
    <property type="protein sequence ID" value="CAD8306040.1"/>
    <property type="molecule type" value="Transcribed_RNA"/>
</dbReference>
<dbReference type="PANTHER" id="PTHR31964:SF113">
    <property type="entry name" value="USPA DOMAIN-CONTAINING PROTEIN"/>
    <property type="match status" value="1"/>
</dbReference>
<dbReference type="EMBL" id="HBEC01039614">
    <property type="protein sequence ID" value="CAD8306094.1"/>
    <property type="molecule type" value="Transcribed_RNA"/>
</dbReference>